<comment type="similarity">
    <text evidence="3 11">Belongs to the peptidase M50B family.</text>
</comment>
<evidence type="ECO:0000313" key="14">
    <source>
        <dbReference type="Proteomes" id="UP000178509"/>
    </source>
</evidence>
<dbReference type="EMBL" id="MHOJ01000004">
    <property type="protein sequence ID" value="OGZ63029.1"/>
    <property type="molecule type" value="Genomic_DNA"/>
</dbReference>
<dbReference type="GO" id="GO:0004222">
    <property type="term" value="F:metalloendopeptidase activity"/>
    <property type="evidence" value="ECO:0007669"/>
    <property type="project" value="InterPro"/>
</dbReference>
<evidence type="ECO:0000256" key="5">
    <source>
        <dbReference type="ARBA" id="ARBA00022692"/>
    </source>
</evidence>
<organism evidence="13 14">
    <name type="scientific">Candidatus Spechtbacteria bacterium RIFCSPLOWO2_02_FULL_38_8</name>
    <dbReference type="NCBI Taxonomy" id="1802164"/>
    <lineage>
        <taxon>Bacteria</taxon>
        <taxon>Candidatus Spechtiibacteriota</taxon>
    </lineage>
</organism>
<evidence type="ECO:0000256" key="7">
    <source>
        <dbReference type="ARBA" id="ARBA00022833"/>
    </source>
</evidence>
<dbReference type="SMART" id="SM00228">
    <property type="entry name" value="PDZ"/>
    <property type="match status" value="1"/>
</dbReference>
<proteinExistence type="inferred from homology"/>
<comment type="caution">
    <text evidence="13">The sequence shown here is derived from an EMBL/GenBank/DDBJ whole genome shotgun (WGS) entry which is preliminary data.</text>
</comment>
<keyword evidence="10 11" id="KW-0472">Membrane</keyword>
<evidence type="ECO:0000256" key="11">
    <source>
        <dbReference type="RuleBase" id="RU362031"/>
    </source>
</evidence>
<dbReference type="PROSITE" id="PS50106">
    <property type="entry name" value="PDZ"/>
    <property type="match status" value="1"/>
</dbReference>
<keyword evidence="8 11" id="KW-1133">Transmembrane helix</keyword>
<evidence type="ECO:0000256" key="9">
    <source>
        <dbReference type="ARBA" id="ARBA00023049"/>
    </source>
</evidence>
<evidence type="ECO:0000256" key="4">
    <source>
        <dbReference type="ARBA" id="ARBA00022670"/>
    </source>
</evidence>
<dbReference type="NCBIfam" id="TIGR00054">
    <property type="entry name" value="RIP metalloprotease RseP"/>
    <property type="match status" value="1"/>
</dbReference>
<dbReference type="InterPro" id="IPR036034">
    <property type="entry name" value="PDZ_sf"/>
</dbReference>
<keyword evidence="6 11" id="KW-0378">Hydrolase</keyword>
<keyword evidence="9 11" id="KW-0482">Metalloprotease</keyword>
<protein>
    <recommendedName>
        <fullName evidence="11">Zinc metalloprotease</fullName>
        <ecNumber evidence="11">3.4.24.-</ecNumber>
    </recommendedName>
</protein>
<keyword evidence="7 11" id="KW-0862">Zinc</keyword>
<keyword evidence="11" id="KW-0479">Metal-binding</keyword>
<name>A0A1G2HKT7_9BACT</name>
<evidence type="ECO:0000256" key="1">
    <source>
        <dbReference type="ARBA" id="ARBA00001947"/>
    </source>
</evidence>
<dbReference type="GO" id="GO:0046872">
    <property type="term" value="F:metal ion binding"/>
    <property type="evidence" value="ECO:0007669"/>
    <property type="project" value="UniProtKB-KW"/>
</dbReference>
<dbReference type="GO" id="GO:0016020">
    <property type="term" value="C:membrane"/>
    <property type="evidence" value="ECO:0007669"/>
    <property type="project" value="UniProtKB-SubCell"/>
</dbReference>
<dbReference type="InterPro" id="IPR008915">
    <property type="entry name" value="Peptidase_M50"/>
</dbReference>
<dbReference type="STRING" id="1802164.A3H51_00355"/>
<dbReference type="Proteomes" id="UP000178509">
    <property type="component" value="Unassembled WGS sequence"/>
</dbReference>
<dbReference type="PANTHER" id="PTHR42837:SF2">
    <property type="entry name" value="MEMBRANE METALLOPROTEASE ARASP2, CHLOROPLASTIC-RELATED"/>
    <property type="match status" value="1"/>
</dbReference>
<dbReference type="SUPFAM" id="SSF50156">
    <property type="entry name" value="PDZ domain-like"/>
    <property type="match status" value="1"/>
</dbReference>
<dbReference type="CDD" id="cd06163">
    <property type="entry name" value="S2P-M50_PDZ_RseP-like"/>
    <property type="match status" value="1"/>
</dbReference>
<evidence type="ECO:0000256" key="2">
    <source>
        <dbReference type="ARBA" id="ARBA00004141"/>
    </source>
</evidence>
<evidence type="ECO:0000256" key="6">
    <source>
        <dbReference type="ARBA" id="ARBA00022801"/>
    </source>
</evidence>
<evidence type="ECO:0000313" key="13">
    <source>
        <dbReference type="EMBL" id="OGZ63029.1"/>
    </source>
</evidence>
<feature type="domain" description="PDZ" evidence="12">
    <location>
        <begin position="124"/>
        <end position="204"/>
    </location>
</feature>
<evidence type="ECO:0000259" key="12">
    <source>
        <dbReference type="PROSITE" id="PS50106"/>
    </source>
</evidence>
<evidence type="ECO:0000256" key="8">
    <source>
        <dbReference type="ARBA" id="ARBA00022989"/>
    </source>
</evidence>
<evidence type="ECO:0000256" key="10">
    <source>
        <dbReference type="ARBA" id="ARBA00023136"/>
    </source>
</evidence>
<feature type="transmembrane region" description="Helical" evidence="11">
    <location>
        <begin position="100"/>
        <end position="118"/>
    </location>
</feature>
<feature type="transmembrane region" description="Helical" evidence="11">
    <location>
        <begin position="249"/>
        <end position="273"/>
    </location>
</feature>
<dbReference type="InterPro" id="IPR004387">
    <property type="entry name" value="Pept_M50_Zn"/>
</dbReference>
<dbReference type="Pfam" id="PF02163">
    <property type="entry name" value="Peptidase_M50"/>
    <property type="match status" value="1"/>
</dbReference>
<keyword evidence="5 11" id="KW-0812">Transmembrane</keyword>
<dbReference type="InterPro" id="IPR001478">
    <property type="entry name" value="PDZ"/>
</dbReference>
<comment type="cofactor">
    <cofactor evidence="1 11">
        <name>Zn(2+)</name>
        <dbReference type="ChEBI" id="CHEBI:29105"/>
    </cofactor>
</comment>
<sequence length="370" mass="40386">MILTIFIFIAVLAVLVLSHEFGHFIAAKKFNMRVDEFGFGFPPKLFGIKKGETMYSFNLLPIGGFVRIFGENPVSESDNETISEVDLNRVFYKQKAWKRALVLCAGVFMNLFVAYILFSVTHTLGVSTIVSDDYSAQNLKNVSVQIVDVVKGSPAEEVGIKIGDKINKLSVDATSLTTDKIADIQHFILQNKGKEISFTINRGQEILNLNVKARKDFSENEGATGIALIRVGTLNYPWHKAISEGAKTFWFALTGTLAAFGGMIKGLVLSGSLPSDISGPVGIAYMTGAVRSLGFVHLLQFVALISLNLGVINLIPFPALDGGRLLFLGIEKLKGSPVPKRVEGMAHTIGFVLLILLIIAATFHDINKFF</sequence>
<keyword evidence="4 13" id="KW-0645">Protease</keyword>
<dbReference type="GO" id="GO:0006508">
    <property type="term" value="P:proteolysis"/>
    <property type="evidence" value="ECO:0007669"/>
    <property type="project" value="UniProtKB-KW"/>
</dbReference>
<accession>A0A1G2HKT7</accession>
<gene>
    <name evidence="13" type="ORF">A3H51_00355</name>
</gene>
<feature type="transmembrane region" description="Helical" evidence="11">
    <location>
        <begin position="344"/>
        <end position="363"/>
    </location>
</feature>
<comment type="subcellular location">
    <subcellularLocation>
        <location evidence="2">Membrane</location>
        <topology evidence="2">Multi-pass membrane protein</topology>
    </subcellularLocation>
</comment>
<evidence type="ECO:0000256" key="3">
    <source>
        <dbReference type="ARBA" id="ARBA00007931"/>
    </source>
</evidence>
<dbReference type="PANTHER" id="PTHR42837">
    <property type="entry name" value="REGULATOR OF SIGMA-E PROTEASE RSEP"/>
    <property type="match status" value="1"/>
</dbReference>
<reference evidence="13 14" key="1">
    <citation type="journal article" date="2016" name="Nat. Commun.">
        <title>Thousands of microbial genomes shed light on interconnected biogeochemical processes in an aquifer system.</title>
        <authorList>
            <person name="Anantharaman K."/>
            <person name="Brown C.T."/>
            <person name="Hug L.A."/>
            <person name="Sharon I."/>
            <person name="Castelle C.J."/>
            <person name="Probst A.J."/>
            <person name="Thomas B.C."/>
            <person name="Singh A."/>
            <person name="Wilkins M.J."/>
            <person name="Karaoz U."/>
            <person name="Brodie E.L."/>
            <person name="Williams K.H."/>
            <person name="Hubbard S.S."/>
            <person name="Banfield J.F."/>
        </authorList>
    </citation>
    <scope>NUCLEOTIDE SEQUENCE [LARGE SCALE GENOMIC DNA]</scope>
</reference>
<dbReference type="Gene3D" id="2.30.42.10">
    <property type="match status" value="1"/>
</dbReference>
<dbReference type="EC" id="3.4.24.-" evidence="11"/>
<dbReference type="AlphaFoldDB" id="A0A1G2HKT7"/>
<feature type="transmembrane region" description="Helical" evidence="11">
    <location>
        <begin position="293"/>
        <end position="315"/>
    </location>
</feature>